<keyword evidence="5 9" id="KW-0560">Oxidoreductase</keyword>
<feature type="region of interest" description="Disordered" evidence="10">
    <location>
        <begin position="365"/>
        <end position="384"/>
    </location>
</feature>
<dbReference type="Pfam" id="PF01619">
    <property type="entry name" value="Pro_dh"/>
    <property type="match status" value="1"/>
</dbReference>
<evidence type="ECO:0000256" key="5">
    <source>
        <dbReference type="ARBA" id="ARBA00023002"/>
    </source>
</evidence>
<dbReference type="PANTHER" id="PTHR13914">
    <property type="entry name" value="PROLINE OXIDASE"/>
    <property type="match status" value="1"/>
</dbReference>
<keyword evidence="6 9" id="KW-0642">Proline metabolism</keyword>
<feature type="compositionally biased region" description="Low complexity" evidence="10">
    <location>
        <begin position="72"/>
        <end position="84"/>
    </location>
</feature>
<dbReference type="InterPro" id="IPR029041">
    <property type="entry name" value="FAD-linked_oxidoreductase-like"/>
</dbReference>
<dbReference type="AlphaFoldDB" id="A0A8C3UT72"/>
<organism evidence="12 13">
    <name type="scientific">Catharus ustulatus</name>
    <name type="common">Russet-backed thrush</name>
    <name type="synonym">Hylocichla ustulatus</name>
    <dbReference type="NCBI Taxonomy" id="91951"/>
    <lineage>
        <taxon>Eukaryota</taxon>
        <taxon>Metazoa</taxon>
        <taxon>Chordata</taxon>
        <taxon>Craniata</taxon>
        <taxon>Vertebrata</taxon>
        <taxon>Euteleostomi</taxon>
        <taxon>Archelosauria</taxon>
        <taxon>Archosauria</taxon>
        <taxon>Dinosauria</taxon>
        <taxon>Saurischia</taxon>
        <taxon>Theropoda</taxon>
        <taxon>Coelurosauria</taxon>
        <taxon>Aves</taxon>
        <taxon>Neognathae</taxon>
        <taxon>Neoaves</taxon>
        <taxon>Telluraves</taxon>
        <taxon>Australaves</taxon>
        <taxon>Passeriformes</taxon>
        <taxon>Turdidae</taxon>
        <taxon>Catharus</taxon>
    </lineage>
</organism>
<dbReference type="GO" id="GO:0004657">
    <property type="term" value="F:proline dehydrogenase activity"/>
    <property type="evidence" value="ECO:0007669"/>
    <property type="project" value="UniProtKB-EC"/>
</dbReference>
<comment type="cofactor">
    <cofactor evidence="1 9">
        <name>FAD</name>
        <dbReference type="ChEBI" id="CHEBI:57692"/>
    </cofactor>
</comment>
<keyword evidence="4 9" id="KW-0274">FAD</keyword>
<proteinExistence type="inferred from homology"/>
<reference evidence="12" key="2">
    <citation type="submission" date="2025-08" db="UniProtKB">
        <authorList>
            <consortium name="Ensembl"/>
        </authorList>
    </citation>
    <scope>IDENTIFICATION</scope>
</reference>
<comment type="catalytic activity">
    <reaction evidence="7">
        <text>trans-4-hydroxy-L-proline + a quinone = (3R,5S)-1-pyrroline-3-hydroxy-5-carboxylate + a quinol + H(+)</text>
        <dbReference type="Rhea" id="RHEA:52512"/>
        <dbReference type="ChEBI" id="CHEBI:15378"/>
        <dbReference type="ChEBI" id="CHEBI:24646"/>
        <dbReference type="ChEBI" id="CHEBI:58375"/>
        <dbReference type="ChEBI" id="CHEBI:62612"/>
        <dbReference type="ChEBI" id="CHEBI:132124"/>
        <dbReference type="EC" id="1.5.5.3"/>
    </reaction>
</comment>
<feature type="region of interest" description="Disordered" evidence="10">
    <location>
        <begin position="69"/>
        <end position="93"/>
    </location>
</feature>
<evidence type="ECO:0000256" key="2">
    <source>
        <dbReference type="ARBA" id="ARBA00005869"/>
    </source>
</evidence>
<sequence length="475" mass="51799">MGQGQALRGFKGEFMGQGGSMRGFMGQGQALRGFKGEFMGQGGSMRGFMGQGGSMRGFMVQAGSMGQDKPGVKSVGQEGSVGESVGQGGCEGEEESPLQVQLREGRALAALGWWELLRGLLVFALCSHPWLQQDPEFLRASRRLLGARLWRALLSVSLWGHFAVGRSPAAIEELSRWLRARGLRPMLALPIEGEGPDGEGEAWFEQNLGAALECVGLAAASGPEPAMQLKVTALLSQRLCVSGASVTGSLMGSVIGSVMGHPAENQHLGRGLRRLEEVAQAAVARRVQVLVDAEMSHLNPALTCLTWGLMWRHNRGGPRAWIWNTWQAYLRDTESHLAAHLAQARRSGLPCGVKLVRGAYLEQERGRARGRGRPSPTWDTPEETSHSYGRCLELLGAALARPGPGLWLMVATHNEGSVLQNRGALGGARRERELLWKYIKIAPKIHQNSQIPKFPKFQKFPHKILNFLLKNLKFL</sequence>
<dbReference type="InterPro" id="IPR015659">
    <property type="entry name" value="Proline_oxidase"/>
</dbReference>
<dbReference type="GO" id="GO:0071949">
    <property type="term" value="F:FAD binding"/>
    <property type="evidence" value="ECO:0007669"/>
    <property type="project" value="TreeGrafter"/>
</dbReference>
<evidence type="ECO:0000259" key="11">
    <source>
        <dbReference type="Pfam" id="PF01619"/>
    </source>
</evidence>
<protein>
    <recommendedName>
        <fullName evidence="9">Proline dehydrogenase</fullName>
        <ecNumber evidence="9">1.5.5.2</ecNumber>
    </recommendedName>
</protein>
<dbReference type="GO" id="GO:0005739">
    <property type="term" value="C:mitochondrion"/>
    <property type="evidence" value="ECO:0007669"/>
    <property type="project" value="TreeGrafter"/>
</dbReference>
<evidence type="ECO:0000256" key="8">
    <source>
        <dbReference type="ARBA" id="ARBA00048779"/>
    </source>
</evidence>
<dbReference type="InterPro" id="IPR002872">
    <property type="entry name" value="Proline_DH_dom"/>
</dbReference>
<comment type="function">
    <text evidence="9">Converts proline to delta-1-pyrroline-5-carboxylate.</text>
</comment>
<dbReference type="GO" id="GO:0010133">
    <property type="term" value="P:L-proline catabolic process to L-glutamate"/>
    <property type="evidence" value="ECO:0007669"/>
    <property type="project" value="TreeGrafter"/>
</dbReference>
<evidence type="ECO:0000256" key="9">
    <source>
        <dbReference type="RuleBase" id="RU364054"/>
    </source>
</evidence>
<evidence type="ECO:0000256" key="10">
    <source>
        <dbReference type="SAM" id="MobiDB-lite"/>
    </source>
</evidence>
<keyword evidence="13" id="KW-1185">Reference proteome</keyword>
<feature type="domain" description="Proline dehydrogenase" evidence="11">
    <location>
        <begin position="223"/>
        <end position="419"/>
    </location>
</feature>
<dbReference type="Ensembl" id="ENSCUST00005021307.1">
    <property type="protein sequence ID" value="ENSCUSP00005020550.1"/>
    <property type="gene ID" value="ENSCUSG00005013112.1"/>
</dbReference>
<evidence type="ECO:0000256" key="6">
    <source>
        <dbReference type="ARBA" id="ARBA00023062"/>
    </source>
</evidence>
<evidence type="ECO:0000256" key="7">
    <source>
        <dbReference type="ARBA" id="ARBA00048242"/>
    </source>
</evidence>
<dbReference type="SUPFAM" id="SSF51730">
    <property type="entry name" value="FAD-linked oxidoreductase"/>
    <property type="match status" value="1"/>
</dbReference>
<name>A0A8C3UT72_CATUS</name>
<dbReference type="PANTHER" id="PTHR13914:SF29">
    <property type="entry name" value="HYDROXYPROLINE DEHYDROGENASE"/>
    <property type="match status" value="1"/>
</dbReference>
<comment type="similarity">
    <text evidence="2 9">Belongs to the proline oxidase family.</text>
</comment>
<evidence type="ECO:0000313" key="12">
    <source>
        <dbReference type="Ensembl" id="ENSCUSP00005020550.1"/>
    </source>
</evidence>
<evidence type="ECO:0000313" key="13">
    <source>
        <dbReference type="Proteomes" id="UP000694563"/>
    </source>
</evidence>
<reference evidence="12" key="3">
    <citation type="submission" date="2025-09" db="UniProtKB">
        <authorList>
            <consortium name="Ensembl"/>
        </authorList>
    </citation>
    <scope>IDENTIFICATION</scope>
</reference>
<dbReference type="Gene3D" id="3.20.20.220">
    <property type="match status" value="1"/>
</dbReference>
<dbReference type="Proteomes" id="UP000694563">
    <property type="component" value="Chromosome 40"/>
</dbReference>
<accession>A0A8C3UT72</accession>
<comment type="catalytic activity">
    <reaction evidence="8 9">
        <text>L-proline + a quinone = (S)-1-pyrroline-5-carboxylate + a quinol + H(+)</text>
        <dbReference type="Rhea" id="RHEA:23784"/>
        <dbReference type="ChEBI" id="CHEBI:15378"/>
        <dbReference type="ChEBI" id="CHEBI:17388"/>
        <dbReference type="ChEBI" id="CHEBI:24646"/>
        <dbReference type="ChEBI" id="CHEBI:60039"/>
        <dbReference type="ChEBI" id="CHEBI:132124"/>
        <dbReference type="EC" id="1.5.5.2"/>
    </reaction>
</comment>
<dbReference type="EC" id="1.5.5.2" evidence="9"/>
<keyword evidence="3 9" id="KW-0285">Flavoprotein</keyword>
<reference evidence="12" key="1">
    <citation type="submission" date="2020-10" db="EMBL/GenBank/DDBJ databases">
        <title>Catharus ustulatus (Swainson's thrush) genome, bCatUst1, primary haplotype v2.</title>
        <authorList>
            <person name="Delmore K."/>
            <person name="Vafadar M."/>
            <person name="Formenti G."/>
            <person name="Chow W."/>
            <person name="Pelan S."/>
            <person name="Howe K."/>
            <person name="Rhie A."/>
            <person name="Mountcastle J."/>
            <person name="Haase B."/>
            <person name="Fedrigo O."/>
            <person name="Jarvis E.D."/>
        </authorList>
    </citation>
    <scope>NUCLEOTIDE SEQUENCE [LARGE SCALE GENOMIC DNA]</scope>
</reference>
<evidence type="ECO:0000256" key="3">
    <source>
        <dbReference type="ARBA" id="ARBA00022630"/>
    </source>
</evidence>
<evidence type="ECO:0000256" key="1">
    <source>
        <dbReference type="ARBA" id="ARBA00001974"/>
    </source>
</evidence>
<evidence type="ECO:0000256" key="4">
    <source>
        <dbReference type="ARBA" id="ARBA00022827"/>
    </source>
</evidence>